<keyword evidence="1" id="KW-0732">Signal</keyword>
<protein>
    <submittedName>
        <fullName evidence="3">Uncharacterized protein DUF1311</fullName>
    </submittedName>
</protein>
<dbReference type="AlphaFoldDB" id="A0A4R2KNV3"/>
<evidence type="ECO:0000313" key="4">
    <source>
        <dbReference type="Proteomes" id="UP000295142"/>
    </source>
</evidence>
<name>A0A4R2KNV3_9RHOB</name>
<dbReference type="Gene3D" id="1.20.1270.180">
    <property type="match status" value="1"/>
</dbReference>
<dbReference type="InterPro" id="IPR009739">
    <property type="entry name" value="LprI-like_N"/>
</dbReference>
<proteinExistence type="predicted"/>
<dbReference type="OrthoDB" id="7340239at2"/>
<feature type="signal peptide" evidence="1">
    <location>
        <begin position="1"/>
        <end position="19"/>
    </location>
</feature>
<comment type="caution">
    <text evidence="3">The sequence shown here is derived from an EMBL/GenBank/DDBJ whole genome shotgun (WGS) entry which is preliminary data.</text>
</comment>
<gene>
    <name evidence="3" type="ORF">EV655_104195</name>
</gene>
<keyword evidence="4" id="KW-1185">Reference proteome</keyword>
<feature type="chain" id="PRO_5021029078" evidence="1">
    <location>
        <begin position="20"/>
        <end position="172"/>
    </location>
</feature>
<evidence type="ECO:0000259" key="2">
    <source>
        <dbReference type="Pfam" id="PF07007"/>
    </source>
</evidence>
<sequence length="172" mass="18786">MRLPLILAAALAAAAPALAQEVKFSPDATLDCMEKQRVPGADATCIGESARACFQRMKNPANSDIAACMGKESEYWKGRMDAAYDKMAGLAAVADEAFAKTAKSKDIPFSLVEDLAIQQQKWAEWREIRCAVEAMMRRGSPYTMTAAASCTMKRIGEQALFLEDAVTYMETK</sequence>
<organism evidence="3 4">
    <name type="scientific">Rhodovulum euryhalinum</name>
    <dbReference type="NCBI Taxonomy" id="35805"/>
    <lineage>
        <taxon>Bacteria</taxon>
        <taxon>Pseudomonadati</taxon>
        <taxon>Pseudomonadota</taxon>
        <taxon>Alphaproteobacteria</taxon>
        <taxon>Rhodobacterales</taxon>
        <taxon>Paracoccaceae</taxon>
        <taxon>Rhodovulum</taxon>
    </lineage>
</organism>
<dbReference type="RefSeq" id="WP_132543120.1">
    <property type="nucleotide sequence ID" value="NZ_SLWW01000004.1"/>
</dbReference>
<dbReference type="Pfam" id="PF07007">
    <property type="entry name" value="LprI"/>
    <property type="match status" value="1"/>
</dbReference>
<feature type="domain" description="Lysozyme inhibitor LprI-like N-terminal" evidence="2">
    <location>
        <begin position="61"/>
        <end position="160"/>
    </location>
</feature>
<evidence type="ECO:0000313" key="3">
    <source>
        <dbReference type="EMBL" id="TCO72506.1"/>
    </source>
</evidence>
<reference evidence="3 4" key="1">
    <citation type="submission" date="2019-03" db="EMBL/GenBank/DDBJ databases">
        <title>Genomic Encyclopedia of Type Strains, Phase IV (KMG-IV): sequencing the most valuable type-strain genomes for metagenomic binning, comparative biology and taxonomic classification.</title>
        <authorList>
            <person name="Goeker M."/>
        </authorList>
    </citation>
    <scope>NUCLEOTIDE SEQUENCE [LARGE SCALE GENOMIC DNA]</scope>
    <source>
        <strain evidence="3 4">DSM 4868</strain>
    </source>
</reference>
<accession>A0A4R2KNV3</accession>
<dbReference type="EMBL" id="SLWW01000004">
    <property type="protein sequence ID" value="TCO72506.1"/>
    <property type="molecule type" value="Genomic_DNA"/>
</dbReference>
<dbReference type="Proteomes" id="UP000295142">
    <property type="component" value="Unassembled WGS sequence"/>
</dbReference>
<evidence type="ECO:0000256" key="1">
    <source>
        <dbReference type="SAM" id="SignalP"/>
    </source>
</evidence>